<feature type="transmembrane region" description="Helical" evidence="2">
    <location>
        <begin position="26"/>
        <end position="46"/>
    </location>
</feature>
<proteinExistence type="predicted"/>
<organism evidence="3 4">
    <name type="scientific">Mumia flava</name>
    <dbReference type="NCBI Taxonomy" id="1348852"/>
    <lineage>
        <taxon>Bacteria</taxon>
        <taxon>Bacillati</taxon>
        <taxon>Actinomycetota</taxon>
        <taxon>Actinomycetes</taxon>
        <taxon>Propionibacteriales</taxon>
        <taxon>Nocardioidaceae</taxon>
        <taxon>Mumia</taxon>
    </lineage>
</organism>
<evidence type="ECO:0000313" key="4">
    <source>
        <dbReference type="Proteomes" id="UP000230842"/>
    </source>
</evidence>
<feature type="compositionally biased region" description="Low complexity" evidence="1">
    <location>
        <begin position="58"/>
        <end position="78"/>
    </location>
</feature>
<dbReference type="Pfam" id="PF19650">
    <property type="entry name" value="DUF6153"/>
    <property type="match status" value="1"/>
</dbReference>
<protein>
    <submittedName>
        <fullName evidence="3">Uncharacterized protein</fullName>
    </submittedName>
</protein>
<evidence type="ECO:0000313" key="3">
    <source>
        <dbReference type="EMBL" id="PJJ56589.1"/>
    </source>
</evidence>
<keyword evidence="4" id="KW-1185">Reference proteome</keyword>
<dbReference type="EMBL" id="PGEZ01000001">
    <property type="protein sequence ID" value="PJJ56589.1"/>
    <property type="molecule type" value="Genomic_DNA"/>
</dbReference>
<evidence type="ECO:0000256" key="2">
    <source>
        <dbReference type="SAM" id="Phobius"/>
    </source>
</evidence>
<keyword evidence="2" id="KW-0812">Transmembrane</keyword>
<dbReference type="Proteomes" id="UP000230842">
    <property type="component" value="Unassembled WGS sequence"/>
</dbReference>
<accession>A0A2M9BF66</accession>
<comment type="caution">
    <text evidence="3">The sequence shown here is derived from an EMBL/GenBank/DDBJ whole genome shotgun (WGS) entry which is preliminary data.</text>
</comment>
<dbReference type="AlphaFoldDB" id="A0A2M9BF66"/>
<keyword evidence="2" id="KW-1133">Transmembrane helix</keyword>
<feature type="region of interest" description="Disordered" evidence="1">
    <location>
        <begin position="58"/>
        <end position="88"/>
    </location>
</feature>
<feature type="transmembrane region" description="Helical" evidence="2">
    <location>
        <begin position="107"/>
        <end position="128"/>
    </location>
</feature>
<evidence type="ECO:0000256" key="1">
    <source>
        <dbReference type="SAM" id="MobiDB-lite"/>
    </source>
</evidence>
<reference evidence="3 4" key="1">
    <citation type="submission" date="2017-11" db="EMBL/GenBank/DDBJ databases">
        <title>Genomic Encyclopedia of Archaeal and Bacterial Type Strains, Phase II (KMG-II): From Individual Species to Whole Genera.</title>
        <authorList>
            <person name="Goeker M."/>
        </authorList>
    </citation>
    <scope>NUCLEOTIDE SEQUENCE [LARGE SCALE GENOMIC DNA]</scope>
    <source>
        <strain evidence="3 4">DSM 27763</strain>
    </source>
</reference>
<sequence>MTGTAQPLDWPTMTTPDAAQRHRHRALLRVLGLVAAIAGVLAMHGLSEHGAAHHALGAAPSATTTEHGAATASSAGGSPRTADHGRARTDARDAMHVVGSLDASGTAALAVAGLCLAVLAAFALRLVLRGTRGGLIGIAPIARRWAPMRPPGRRFRPPPCLYELSVLRT</sequence>
<name>A0A2M9BF66_9ACTN</name>
<dbReference type="InterPro" id="IPR046151">
    <property type="entry name" value="DUF6153"/>
</dbReference>
<keyword evidence="2" id="KW-0472">Membrane</keyword>
<gene>
    <name evidence="3" type="ORF">CLV56_0798</name>
</gene>